<feature type="region of interest" description="Disordered" evidence="1">
    <location>
        <begin position="1"/>
        <end position="29"/>
    </location>
</feature>
<dbReference type="EMBL" id="GL385402">
    <property type="protein sequence ID" value="EJT70252.1"/>
    <property type="molecule type" value="Genomic_DNA"/>
</dbReference>
<reference evidence="4" key="1">
    <citation type="submission" date="2010-07" db="EMBL/GenBank/DDBJ databases">
        <title>The genome sequence of Gaeumannomyces graminis var. tritici strain R3-111a-1.</title>
        <authorList>
            <consortium name="The Broad Institute Genome Sequencing Platform"/>
            <person name="Ma L.-J."/>
            <person name="Dead R."/>
            <person name="Young S."/>
            <person name="Zeng Q."/>
            <person name="Koehrsen M."/>
            <person name="Alvarado L."/>
            <person name="Berlin A."/>
            <person name="Chapman S.B."/>
            <person name="Chen Z."/>
            <person name="Freedman E."/>
            <person name="Gellesch M."/>
            <person name="Goldberg J."/>
            <person name="Griggs A."/>
            <person name="Gujja S."/>
            <person name="Heilman E.R."/>
            <person name="Heiman D."/>
            <person name="Hepburn T."/>
            <person name="Howarth C."/>
            <person name="Jen D."/>
            <person name="Larson L."/>
            <person name="Mehta T."/>
            <person name="Neiman D."/>
            <person name="Pearson M."/>
            <person name="Roberts A."/>
            <person name="Saif S."/>
            <person name="Shea T."/>
            <person name="Shenoy N."/>
            <person name="Sisk P."/>
            <person name="Stolte C."/>
            <person name="Sykes S."/>
            <person name="Walk T."/>
            <person name="White J."/>
            <person name="Yandava C."/>
            <person name="Haas B."/>
            <person name="Nusbaum C."/>
            <person name="Birren B."/>
        </authorList>
    </citation>
    <scope>NUCLEOTIDE SEQUENCE [LARGE SCALE GENOMIC DNA]</scope>
    <source>
        <strain evidence="4">R3-111a-1</strain>
    </source>
</reference>
<dbReference type="VEuPathDB" id="FungiDB:GGTG_12425"/>
<protein>
    <submittedName>
        <fullName evidence="2 3">Uncharacterized protein</fullName>
    </submittedName>
</protein>
<dbReference type="RefSeq" id="XP_009228586.1">
    <property type="nucleotide sequence ID" value="XM_009230322.1"/>
</dbReference>
<reference evidence="2" key="2">
    <citation type="submission" date="2010-07" db="EMBL/GenBank/DDBJ databases">
        <authorList>
            <consortium name="The Broad Institute Genome Sequencing Platform"/>
            <consortium name="Broad Institute Genome Sequencing Center for Infectious Disease"/>
            <person name="Ma L.-J."/>
            <person name="Dead R."/>
            <person name="Young S."/>
            <person name="Zeng Q."/>
            <person name="Koehrsen M."/>
            <person name="Alvarado L."/>
            <person name="Berlin A."/>
            <person name="Chapman S.B."/>
            <person name="Chen Z."/>
            <person name="Freedman E."/>
            <person name="Gellesch M."/>
            <person name="Goldberg J."/>
            <person name="Griggs A."/>
            <person name="Gujja S."/>
            <person name="Heilman E.R."/>
            <person name="Heiman D."/>
            <person name="Hepburn T."/>
            <person name="Howarth C."/>
            <person name="Jen D."/>
            <person name="Larson L."/>
            <person name="Mehta T."/>
            <person name="Neiman D."/>
            <person name="Pearson M."/>
            <person name="Roberts A."/>
            <person name="Saif S."/>
            <person name="Shea T."/>
            <person name="Shenoy N."/>
            <person name="Sisk P."/>
            <person name="Stolte C."/>
            <person name="Sykes S."/>
            <person name="Walk T."/>
            <person name="White J."/>
            <person name="Yandava C."/>
            <person name="Haas B."/>
            <person name="Nusbaum C."/>
            <person name="Birren B."/>
        </authorList>
    </citation>
    <scope>NUCLEOTIDE SEQUENCE</scope>
    <source>
        <strain evidence="2">R3-111a-1</strain>
    </source>
</reference>
<reference evidence="3" key="5">
    <citation type="submission" date="2018-04" db="UniProtKB">
        <authorList>
            <consortium name="EnsemblFungi"/>
        </authorList>
    </citation>
    <scope>IDENTIFICATION</scope>
    <source>
        <strain evidence="3">R3-111a-1</strain>
    </source>
</reference>
<sequence>MPGLTQNPRLALPAQKKKKREEKKNTSANVRPVHAPRLRARLHSPISFLSTTNRRMGPTFLLGRRSLPCLPKGNKIVQGVIGSRVQVPRITNPSAVDAKYIFFLEKPSQIDAPPGSTVQVSRIRIVSAVGRQGGNRGIGQGGKGTQRATQFVVEINVRVAIHRFGGIFYGEKCIWVCDPWDL</sequence>
<reference evidence="2" key="3">
    <citation type="submission" date="2010-09" db="EMBL/GenBank/DDBJ databases">
        <title>Annotation of Gaeumannomyces graminis var. tritici R3-111a-1.</title>
        <authorList>
            <consortium name="The Broad Institute Genome Sequencing Platform"/>
            <person name="Ma L.-J."/>
            <person name="Dead R."/>
            <person name="Young S.K."/>
            <person name="Zeng Q."/>
            <person name="Gargeya S."/>
            <person name="Fitzgerald M."/>
            <person name="Haas B."/>
            <person name="Abouelleil A."/>
            <person name="Alvarado L."/>
            <person name="Arachchi H.M."/>
            <person name="Berlin A."/>
            <person name="Brown A."/>
            <person name="Chapman S.B."/>
            <person name="Chen Z."/>
            <person name="Dunbar C."/>
            <person name="Freedman E."/>
            <person name="Gearin G."/>
            <person name="Gellesch M."/>
            <person name="Goldberg J."/>
            <person name="Griggs A."/>
            <person name="Gujja S."/>
            <person name="Heiman D."/>
            <person name="Howarth C."/>
            <person name="Larson L."/>
            <person name="Lui A."/>
            <person name="MacDonald P.J.P."/>
            <person name="Mehta T."/>
            <person name="Montmayeur A."/>
            <person name="Murphy C."/>
            <person name="Neiman D."/>
            <person name="Pearson M."/>
            <person name="Priest M."/>
            <person name="Roberts A."/>
            <person name="Saif S."/>
            <person name="Shea T."/>
            <person name="Shenoy N."/>
            <person name="Sisk P."/>
            <person name="Stolte C."/>
            <person name="Sykes S."/>
            <person name="Yandava C."/>
            <person name="Wortman J."/>
            <person name="Nusbaum C."/>
            <person name="Birren B."/>
        </authorList>
    </citation>
    <scope>NUCLEOTIDE SEQUENCE</scope>
    <source>
        <strain evidence="2">R3-111a-1</strain>
    </source>
</reference>
<proteinExistence type="predicted"/>
<dbReference type="AlphaFoldDB" id="J3PFZ9"/>
<organism evidence="2">
    <name type="scientific">Gaeumannomyces tritici (strain R3-111a-1)</name>
    <name type="common">Wheat and barley take-all root rot fungus</name>
    <name type="synonym">Gaeumannomyces graminis var. tritici</name>
    <dbReference type="NCBI Taxonomy" id="644352"/>
    <lineage>
        <taxon>Eukaryota</taxon>
        <taxon>Fungi</taxon>
        <taxon>Dikarya</taxon>
        <taxon>Ascomycota</taxon>
        <taxon>Pezizomycotina</taxon>
        <taxon>Sordariomycetes</taxon>
        <taxon>Sordariomycetidae</taxon>
        <taxon>Magnaporthales</taxon>
        <taxon>Magnaporthaceae</taxon>
        <taxon>Gaeumannomyces</taxon>
    </lineage>
</organism>
<dbReference type="EnsemblFungi" id="EJT70252">
    <property type="protein sequence ID" value="EJT70252"/>
    <property type="gene ID" value="GGTG_12425"/>
</dbReference>
<dbReference type="GeneID" id="20352883"/>
<evidence type="ECO:0000313" key="4">
    <source>
        <dbReference type="Proteomes" id="UP000006039"/>
    </source>
</evidence>
<dbReference type="HOGENOM" id="CLU_1482075_0_0_1"/>
<name>J3PFZ9_GAET3</name>
<accession>J3PFZ9</accession>
<gene>
    <name evidence="3" type="primary">20352883</name>
    <name evidence="2" type="ORF">GGTG_12425</name>
</gene>
<dbReference type="Proteomes" id="UP000006039">
    <property type="component" value="Unassembled WGS sequence"/>
</dbReference>
<evidence type="ECO:0000313" key="2">
    <source>
        <dbReference type="EMBL" id="EJT70252.1"/>
    </source>
</evidence>
<evidence type="ECO:0000313" key="3">
    <source>
        <dbReference type="EnsemblFungi" id="EJT70252"/>
    </source>
</evidence>
<evidence type="ECO:0000256" key="1">
    <source>
        <dbReference type="SAM" id="MobiDB-lite"/>
    </source>
</evidence>
<keyword evidence="4" id="KW-1185">Reference proteome</keyword>
<reference evidence="3" key="4">
    <citation type="journal article" date="2015" name="G3 (Bethesda)">
        <title>Genome sequences of three phytopathogenic species of the Magnaporthaceae family of fungi.</title>
        <authorList>
            <person name="Okagaki L.H."/>
            <person name="Nunes C.C."/>
            <person name="Sailsbery J."/>
            <person name="Clay B."/>
            <person name="Brown D."/>
            <person name="John T."/>
            <person name="Oh Y."/>
            <person name="Young N."/>
            <person name="Fitzgerald M."/>
            <person name="Haas B.J."/>
            <person name="Zeng Q."/>
            <person name="Young S."/>
            <person name="Adiconis X."/>
            <person name="Fan L."/>
            <person name="Levin J.Z."/>
            <person name="Mitchell T.K."/>
            <person name="Okubara P.A."/>
            <person name="Farman M.L."/>
            <person name="Kohn L.M."/>
            <person name="Birren B."/>
            <person name="Ma L.-J."/>
            <person name="Dean R.A."/>
        </authorList>
    </citation>
    <scope>NUCLEOTIDE SEQUENCE</scope>
    <source>
        <strain evidence="3">R3-111a-1</strain>
    </source>
</reference>